<accession>A0A8S5SUQ3</accession>
<evidence type="ECO:0000313" key="2">
    <source>
        <dbReference type="EMBL" id="DAF54773.1"/>
    </source>
</evidence>
<reference evidence="2" key="1">
    <citation type="journal article" date="2021" name="Proc. Natl. Acad. Sci. U.S.A.">
        <title>A Catalog of Tens of Thousands of Viruses from Human Metagenomes Reveals Hidden Associations with Chronic Diseases.</title>
        <authorList>
            <person name="Tisza M.J."/>
            <person name="Buck C.B."/>
        </authorList>
    </citation>
    <scope>NUCLEOTIDE SEQUENCE</scope>
    <source>
        <strain evidence="2">CtqPo10</strain>
    </source>
</reference>
<name>A0A8S5SUQ3_9CAUD</name>
<dbReference type="EMBL" id="BK032682">
    <property type="protein sequence ID" value="DAF54773.1"/>
    <property type="molecule type" value="Genomic_DNA"/>
</dbReference>
<organism evidence="2">
    <name type="scientific">Siphoviridae sp. ctqPo10</name>
    <dbReference type="NCBI Taxonomy" id="2827948"/>
    <lineage>
        <taxon>Viruses</taxon>
        <taxon>Duplodnaviria</taxon>
        <taxon>Heunggongvirae</taxon>
        <taxon>Uroviricota</taxon>
        <taxon>Caudoviricetes</taxon>
    </lineage>
</organism>
<keyword evidence="1" id="KW-0472">Membrane</keyword>
<sequence>MLFVRFLSHMVFPHRDKILTFFILVKMFISYTKHLFVSILSRTFVCIFSILYFHMSLLRKQYCFLFIFILCLQRGHYKVFIICDWKSSSNSFNATSNTNLNGFTIG</sequence>
<keyword evidence="1" id="KW-1133">Transmembrane helix</keyword>
<keyword evidence="1" id="KW-0812">Transmembrane</keyword>
<proteinExistence type="predicted"/>
<evidence type="ECO:0000256" key="1">
    <source>
        <dbReference type="SAM" id="Phobius"/>
    </source>
</evidence>
<protein>
    <submittedName>
        <fullName evidence="2">Uncharacterized protein</fullName>
    </submittedName>
</protein>
<feature type="transmembrane region" description="Helical" evidence="1">
    <location>
        <begin position="35"/>
        <end position="53"/>
    </location>
</feature>